<dbReference type="InterPro" id="IPR027417">
    <property type="entry name" value="P-loop_NTPase"/>
</dbReference>
<dbReference type="EMBL" id="BMGG01000011">
    <property type="protein sequence ID" value="GGC89801.1"/>
    <property type="molecule type" value="Genomic_DNA"/>
</dbReference>
<dbReference type="PANTHER" id="PTHR43776:SF7">
    <property type="entry name" value="D,D-DIPEPTIDE TRANSPORT ATP-BINDING PROTEIN DDPF-RELATED"/>
    <property type="match status" value="1"/>
</dbReference>
<evidence type="ECO:0000256" key="3">
    <source>
        <dbReference type="ARBA" id="ARBA00022448"/>
    </source>
</evidence>
<dbReference type="Proteomes" id="UP000637002">
    <property type="component" value="Unassembled WGS sequence"/>
</dbReference>
<feature type="domain" description="ABC transporter" evidence="6">
    <location>
        <begin position="5"/>
        <end position="254"/>
    </location>
</feature>
<proteinExistence type="inferred from homology"/>
<dbReference type="InterPro" id="IPR017871">
    <property type="entry name" value="ABC_transporter-like_CS"/>
</dbReference>
<evidence type="ECO:0000313" key="8">
    <source>
        <dbReference type="Proteomes" id="UP000637002"/>
    </source>
</evidence>
<dbReference type="FunFam" id="3.40.50.300:FF:000016">
    <property type="entry name" value="Oligopeptide ABC transporter ATP-binding component"/>
    <property type="match status" value="1"/>
</dbReference>
<keyword evidence="3" id="KW-0813">Transport</keyword>
<evidence type="ECO:0000313" key="7">
    <source>
        <dbReference type="EMBL" id="GGC89801.1"/>
    </source>
</evidence>
<gene>
    <name evidence="7" type="ORF">GCM10010994_54570</name>
</gene>
<dbReference type="Gene3D" id="3.40.50.300">
    <property type="entry name" value="P-loop containing nucleotide triphosphate hydrolases"/>
    <property type="match status" value="1"/>
</dbReference>
<comment type="caution">
    <text evidence="7">The sequence shown here is derived from an EMBL/GenBank/DDBJ whole genome shotgun (WGS) entry which is preliminary data.</text>
</comment>
<dbReference type="GO" id="GO:0015833">
    <property type="term" value="P:peptide transport"/>
    <property type="evidence" value="ECO:0007669"/>
    <property type="project" value="InterPro"/>
</dbReference>
<dbReference type="SMART" id="SM00382">
    <property type="entry name" value="AAA"/>
    <property type="match status" value="1"/>
</dbReference>
<dbReference type="NCBIfam" id="TIGR01727">
    <property type="entry name" value="oligo_HPY"/>
    <property type="match status" value="1"/>
</dbReference>
<dbReference type="GO" id="GO:0005524">
    <property type="term" value="F:ATP binding"/>
    <property type="evidence" value="ECO:0007669"/>
    <property type="project" value="UniProtKB-KW"/>
</dbReference>
<sequence length="324" mass="34972">MEALVQVRDLDMAFPAGSARGQPVLLHVLHKLSFDIGPGETLGLVGESGSGKSTTGRILVGLTEPTGGSVKLFGRSITGPGRRASLAAVRARLQFVFQDPHAALDPRLRVGHSIAEPIDIAGTHSRRERNDRVRELLELVGLPRDSADRFPHEFSGGQRQRIVIARALALAPDFVVCDEPVSALDVSMQAQIINLLMDLQQRMGLSYLFIAHDLAVVRAVAQRVAVMYAGTIVESARREALYAQPQHPYTRALLDAVPRPDPGRARPPVVGGEVPSLLAPPAGCRFHTRCPHVMARCRSEVPLLRETAPGRQTACHLLDGAPPA</sequence>
<dbReference type="RefSeq" id="WP_188612333.1">
    <property type="nucleotide sequence ID" value="NZ_BMGG01000011.1"/>
</dbReference>
<keyword evidence="8" id="KW-1185">Reference proteome</keyword>
<evidence type="ECO:0000256" key="2">
    <source>
        <dbReference type="ARBA" id="ARBA00005417"/>
    </source>
</evidence>
<evidence type="ECO:0000256" key="4">
    <source>
        <dbReference type="ARBA" id="ARBA00022741"/>
    </source>
</evidence>
<comment type="subcellular location">
    <subcellularLocation>
        <location evidence="1">Cell inner membrane</location>
        <topology evidence="1">Peripheral membrane protein</topology>
    </subcellularLocation>
</comment>
<evidence type="ECO:0000256" key="5">
    <source>
        <dbReference type="ARBA" id="ARBA00022840"/>
    </source>
</evidence>
<keyword evidence="5 7" id="KW-0067">ATP-binding</keyword>
<organism evidence="7 8">
    <name type="scientific">Chelatococcus reniformis</name>
    <dbReference type="NCBI Taxonomy" id="1494448"/>
    <lineage>
        <taxon>Bacteria</taxon>
        <taxon>Pseudomonadati</taxon>
        <taxon>Pseudomonadota</taxon>
        <taxon>Alphaproteobacteria</taxon>
        <taxon>Hyphomicrobiales</taxon>
        <taxon>Chelatococcaceae</taxon>
        <taxon>Chelatococcus</taxon>
    </lineage>
</organism>
<dbReference type="GO" id="GO:0055085">
    <property type="term" value="P:transmembrane transport"/>
    <property type="evidence" value="ECO:0007669"/>
    <property type="project" value="UniProtKB-ARBA"/>
</dbReference>
<accession>A0A916UV18</accession>
<reference evidence="7" key="2">
    <citation type="submission" date="2020-09" db="EMBL/GenBank/DDBJ databases">
        <authorList>
            <person name="Sun Q."/>
            <person name="Zhou Y."/>
        </authorList>
    </citation>
    <scope>NUCLEOTIDE SEQUENCE</scope>
    <source>
        <strain evidence="7">CGMCC 1.12919</strain>
    </source>
</reference>
<dbReference type="InterPro" id="IPR003439">
    <property type="entry name" value="ABC_transporter-like_ATP-bd"/>
</dbReference>
<dbReference type="SUPFAM" id="SSF52540">
    <property type="entry name" value="P-loop containing nucleoside triphosphate hydrolases"/>
    <property type="match status" value="1"/>
</dbReference>
<evidence type="ECO:0000256" key="1">
    <source>
        <dbReference type="ARBA" id="ARBA00004417"/>
    </source>
</evidence>
<dbReference type="InterPro" id="IPR013563">
    <property type="entry name" value="Oligopep_ABC_C"/>
</dbReference>
<name>A0A916UV18_9HYPH</name>
<keyword evidence="4" id="KW-0547">Nucleotide-binding</keyword>
<dbReference type="GO" id="GO:0016887">
    <property type="term" value="F:ATP hydrolysis activity"/>
    <property type="evidence" value="ECO:0007669"/>
    <property type="project" value="InterPro"/>
</dbReference>
<dbReference type="AlphaFoldDB" id="A0A916UV18"/>
<dbReference type="Pfam" id="PF08352">
    <property type="entry name" value="oligo_HPY"/>
    <property type="match status" value="1"/>
</dbReference>
<dbReference type="PROSITE" id="PS00211">
    <property type="entry name" value="ABC_TRANSPORTER_1"/>
    <property type="match status" value="1"/>
</dbReference>
<dbReference type="PANTHER" id="PTHR43776">
    <property type="entry name" value="TRANSPORT ATP-BINDING PROTEIN"/>
    <property type="match status" value="1"/>
</dbReference>
<dbReference type="InterPro" id="IPR003593">
    <property type="entry name" value="AAA+_ATPase"/>
</dbReference>
<comment type="similarity">
    <text evidence="2">Belongs to the ABC transporter superfamily.</text>
</comment>
<dbReference type="InterPro" id="IPR050319">
    <property type="entry name" value="ABC_transp_ATP-bind"/>
</dbReference>
<dbReference type="PROSITE" id="PS50893">
    <property type="entry name" value="ABC_TRANSPORTER_2"/>
    <property type="match status" value="1"/>
</dbReference>
<dbReference type="Pfam" id="PF00005">
    <property type="entry name" value="ABC_tran"/>
    <property type="match status" value="1"/>
</dbReference>
<dbReference type="CDD" id="cd03257">
    <property type="entry name" value="ABC_NikE_OppD_transporters"/>
    <property type="match status" value="1"/>
</dbReference>
<protein>
    <submittedName>
        <fullName evidence="7">Peptide ABC transporter ATP-binding protein</fullName>
    </submittedName>
</protein>
<reference evidence="7" key="1">
    <citation type="journal article" date="2014" name="Int. J. Syst. Evol. Microbiol.">
        <title>Complete genome sequence of Corynebacterium casei LMG S-19264T (=DSM 44701T), isolated from a smear-ripened cheese.</title>
        <authorList>
            <consortium name="US DOE Joint Genome Institute (JGI-PGF)"/>
            <person name="Walter F."/>
            <person name="Albersmeier A."/>
            <person name="Kalinowski J."/>
            <person name="Ruckert C."/>
        </authorList>
    </citation>
    <scope>NUCLEOTIDE SEQUENCE</scope>
    <source>
        <strain evidence="7">CGMCC 1.12919</strain>
    </source>
</reference>
<dbReference type="GO" id="GO:0005886">
    <property type="term" value="C:plasma membrane"/>
    <property type="evidence" value="ECO:0007669"/>
    <property type="project" value="UniProtKB-SubCell"/>
</dbReference>
<evidence type="ECO:0000259" key="6">
    <source>
        <dbReference type="PROSITE" id="PS50893"/>
    </source>
</evidence>